<dbReference type="SUPFAM" id="SSF46894">
    <property type="entry name" value="C-terminal effector domain of the bipartite response regulators"/>
    <property type="match status" value="1"/>
</dbReference>
<keyword evidence="2" id="KW-0805">Transcription regulation</keyword>
<dbReference type="Proteomes" id="UP001500665">
    <property type="component" value="Unassembled WGS sequence"/>
</dbReference>
<evidence type="ECO:0000256" key="5">
    <source>
        <dbReference type="PROSITE-ProRule" id="PRU01091"/>
    </source>
</evidence>
<sequence>MDSTTFAAKVEGLAPGEGRLLGVVPMEGTRTALVVVGHLVDLDTGSGASPLPGFSAPIPGLPSPAQDDGLVVDPVARSVRADGRVIPLTYQEFELLTHLTASPGRVHSRGQLLRAVWGHTDAGSLRTVDVHIHRLRSKLGGYRERIVTVRRLGYMYTKR</sequence>
<keyword evidence="3 5" id="KW-0238">DNA-binding</keyword>
<dbReference type="InterPro" id="IPR039420">
    <property type="entry name" value="WalR-like"/>
</dbReference>
<dbReference type="Pfam" id="PF00486">
    <property type="entry name" value="Trans_reg_C"/>
    <property type="match status" value="1"/>
</dbReference>
<feature type="domain" description="OmpR/PhoB-type" evidence="6">
    <location>
        <begin position="62"/>
        <end position="158"/>
    </location>
</feature>
<protein>
    <recommendedName>
        <fullName evidence="6">OmpR/PhoB-type domain-containing protein</fullName>
    </recommendedName>
</protein>
<evidence type="ECO:0000256" key="4">
    <source>
        <dbReference type="ARBA" id="ARBA00023163"/>
    </source>
</evidence>
<dbReference type="Gene3D" id="1.10.10.10">
    <property type="entry name" value="Winged helix-like DNA-binding domain superfamily/Winged helix DNA-binding domain"/>
    <property type="match status" value="1"/>
</dbReference>
<dbReference type="PANTHER" id="PTHR48111:SF4">
    <property type="entry name" value="DNA-BINDING DUAL TRANSCRIPTIONAL REGULATOR OMPR"/>
    <property type="match status" value="1"/>
</dbReference>
<dbReference type="SMART" id="SM00862">
    <property type="entry name" value="Trans_reg_C"/>
    <property type="match status" value="1"/>
</dbReference>
<dbReference type="CDD" id="cd00383">
    <property type="entry name" value="trans_reg_C"/>
    <property type="match status" value="1"/>
</dbReference>
<dbReference type="InterPro" id="IPR036388">
    <property type="entry name" value="WH-like_DNA-bd_sf"/>
</dbReference>
<evidence type="ECO:0000259" key="6">
    <source>
        <dbReference type="PROSITE" id="PS51755"/>
    </source>
</evidence>
<evidence type="ECO:0000256" key="3">
    <source>
        <dbReference type="ARBA" id="ARBA00023125"/>
    </source>
</evidence>
<gene>
    <name evidence="7" type="ORF">GCM10009550_39960</name>
</gene>
<dbReference type="PANTHER" id="PTHR48111">
    <property type="entry name" value="REGULATOR OF RPOS"/>
    <property type="match status" value="1"/>
</dbReference>
<evidence type="ECO:0000313" key="8">
    <source>
        <dbReference type="Proteomes" id="UP001500665"/>
    </source>
</evidence>
<dbReference type="InterPro" id="IPR001867">
    <property type="entry name" value="OmpR/PhoB-type_DNA-bd"/>
</dbReference>
<keyword evidence="4" id="KW-0804">Transcription</keyword>
<dbReference type="PROSITE" id="PS51755">
    <property type="entry name" value="OMPR_PHOB"/>
    <property type="match status" value="1"/>
</dbReference>
<name>A0ABN1RDI1_9ACTN</name>
<feature type="DNA-binding region" description="OmpR/PhoB-type" evidence="5">
    <location>
        <begin position="62"/>
        <end position="158"/>
    </location>
</feature>
<evidence type="ECO:0000256" key="1">
    <source>
        <dbReference type="ARBA" id="ARBA00022553"/>
    </source>
</evidence>
<proteinExistence type="predicted"/>
<reference evidence="7 8" key="1">
    <citation type="journal article" date="2019" name="Int. J. Syst. Evol. Microbiol.">
        <title>The Global Catalogue of Microorganisms (GCM) 10K type strain sequencing project: providing services to taxonomists for standard genome sequencing and annotation.</title>
        <authorList>
            <consortium name="The Broad Institute Genomics Platform"/>
            <consortium name="The Broad Institute Genome Sequencing Center for Infectious Disease"/>
            <person name="Wu L."/>
            <person name="Ma J."/>
        </authorList>
    </citation>
    <scope>NUCLEOTIDE SEQUENCE [LARGE SCALE GENOMIC DNA]</scope>
    <source>
        <strain evidence="7 8">JCM 10696</strain>
    </source>
</reference>
<keyword evidence="1" id="KW-0597">Phosphoprotein</keyword>
<evidence type="ECO:0000256" key="2">
    <source>
        <dbReference type="ARBA" id="ARBA00023015"/>
    </source>
</evidence>
<dbReference type="EMBL" id="BAAAHH010000016">
    <property type="protein sequence ID" value="GAA0955327.1"/>
    <property type="molecule type" value="Genomic_DNA"/>
</dbReference>
<dbReference type="InterPro" id="IPR016032">
    <property type="entry name" value="Sig_transdc_resp-reg_C-effctor"/>
</dbReference>
<dbReference type="RefSeq" id="WP_344242375.1">
    <property type="nucleotide sequence ID" value="NZ_BAAAHH010000016.1"/>
</dbReference>
<accession>A0ABN1RDI1</accession>
<evidence type="ECO:0000313" key="7">
    <source>
        <dbReference type="EMBL" id="GAA0955327.1"/>
    </source>
</evidence>
<organism evidence="7 8">
    <name type="scientific">Actinocorallia libanotica</name>
    <dbReference type="NCBI Taxonomy" id="46162"/>
    <lineage>
        <taxon>Bacteria</taxon>
        <taxon>Bacillati</taxon>
        <taxon>Actinomycetota</taxon>
        <taxon>Actinomycetes</taxon>
        <taxon>Streptosporangiales</taxon>
        <taxon>Thermomonosporaceae</taxon>
        <taxon>Actinocorallia</taxon>
    </lineage>
</organism>
<keyword evidence="8" id="KW-1185">Reference proteome</keyword>
<comment type="caution">
    <text evidence="7">The sequence shown here is derived from an EMBL/GenBank/DDBJ whole genome shotgun (WGS) entry which is preliminary data.</text>
</comment>